<dbReference type="EMBL" id="JALLBG020000194">
    <property type="protein sequence ID" value="KAL3760018.1"/>
    <property type="molecule type" value="Genomic_DNA"/>
</dbReference>
<dbReference type="PANTHER" id="PTHR33538:SF2">
    <property type="entry name" value="PROTEIN GAMETE EXPRESSED 1"/>
    <property type="match status" value="1"/>
</dbReference>
<protein>
    <submittedName>
        <fullName evidence="4">Uncharacterized protein</fullName>
    </submittedName>
</protein>
<name>A0ABD3M8E8_9STRA</name>
<feature type="compositionally biased region" description="Basic and acidic residues" evidence="1">
    <location>
        <begin position="703"/>
        <end position="714"/>
    </location>
</feature>
<evidence type="ECO:0000256" key="3">
    <source>
        <dbReference type="SAM" id="SignalP"/>
    </source>
</evidence>
<reference evidence="4 5" key="1">
    <citation type="submission" date="2024-10" db="EMBL/GenBank/DDBJ databases">
        <title>Updated reference genomes for cyclostephanoid diatoms.</title>
        <authorList>
            <person name="Roberts W.R."/>
            <person name="Alverson A.J."/>
        </authorList>
    </citation>
    <scope>NUCLEOTIDE SEQUENCE [LARGE SCALE GENOMIC DNA]</scope>
    <source>
        <strain evidence="4 5">AJA232-27</strain>
    </source>
</reference>
<accession>A0ABD3M8E8</accession>
<keyword evidence="2" id="KW-0472">Membrane</keyword>
<evidence type="ECO:0000313" key="4">
    <source>
        <dbReference type="EMBL" id="KAL3760018.1"/>
    </source>
</evidence>
<keyword evidence="3" id="KW-0732">Signal</keyword>
<dbReference type="Proteomes" id="UP001530293">
    <property type="component" value="Unassembled WGS sequence"/>
</dbReference>
<proteinExistence type="predicted"/>
<feature type="transmembrane region" description="Helical" evidence="2">
    <location>
        <begin position="440"/>
        <end position="460"/>
    </location>
</feature>
<feature type="transmembrane region" description="Helical" evidence="2">
    <location>
        <begin position="472"/>
        <end position="491"/>
    </location>
</feature>
<keyword evidence="2" id="KW-0812">Transmembrane</keyword>
<sequence>MVGFVRFIILLLHWTVAAAVDVAYASPMATNYAAGDAYAVDVTTAKIFSDILKNQVSAKSAFTSSSPECWMNSINTIHKWVTSSGADNMSDDAQNNHQQYHHDSLGSSFFASMTIDEQEIFALELTHCQLMKANRQLYDSSLVVASHPTTASPMEVQGCAVGMGRPSPYHASSCFPLMSEYAFQLYNTMFLHTREVCASLTEERMMQQKEVISHMLVGASAAVSQQMQNVLGEVMTVAEKLDEQSTMIEEMTTQTYMVFEQLQAEAVLMAEQHKEMTAQSSTVFEQLQVEASSMAEQHKANEQAAAIRLEEMTSQTSTIFEQLQAEAILMAEQQQAAAMTMELMTNQTTTVLERVQDEVTSVIAEQQRAHEHATSMVLEKVQLETATLIAQQAAMFAEQADKIKERDHVIERMQDLLARANEQMKPLSSIEFIMKTAEDGFAALKVLVNFVITMFITWMITTPTVLRGGRRYIYLLFTLSLLVEIAFMLWLSGGDQSVEGAGIEVQLVVRVWTRVSAVLIFVLSPIVSCFSSPVKDVSASSVTTEDLLKIQMHLLAKLNETIPAGTRSTVQIEGPSNAANVSSHSAVTLDEERKKHGMHDNASVSVLNMERRSFQSPLKQIAPVVTPTKERADASENCIAHPNGGNLSAMSYRNGFALEYMLDEGNDGDCSSSGDDSSCNISSNLAISNNKRTVSDIYSSSSDESRYFSAKDEEMSVSSNSIDASPTKKRKGENQCEQLPCPIK</sequence>
<evidence type="ECO:0000256" key="2">
    <source>
        <dbReference type="SAM" id="Phobius"/>
    </source>
</evidence>
<dbReference type="AlphaFoldDB" id="A0ABD3M8E8"/>
<comment type="caution">
    <text evidence="4">The sequence shown here is derived from an EMBL/GenBank/DDBJ whole genome shotgun (WGS) entry which is preliminary data.</text>
</comment>
<keyword evidence="5" id="KW-1185">Reference proteome</keyword>
<dbReference type="InterPro" id="IPR040346">
    <property type="entry name" value="GEX1/Brambleberry"/>
</dbReference>
<gene>
    <name evidence="4" type="ORF">ACHAWU_006566</name>
</gene>
<feature type="signal peptide" evidence="3">
    <location>
        <begin position="1"/>
        <end position="19"/>
    </location>
</feature>
<feature type="region of interest" description="Disordered" evidence="1">
    <location>
        <begin position="698"/>
        <end position="744"/>
    </location>
</feature>
<evidence type="ECO:0000313" key="5">
    <source>
        <dbReference type="Proteomes" id="UP001530293"/>
    </source>
</evidence>
<organism evidence="4 5">
    <name type="scientific">Discostella pseudostelligera</name>
    <dbReference type="NCBI Taxonomy" id="259834"/>
    <lineage>
        <taxon>Eukaryota</taxon>
        <taxon>Sar</taxon>
        <taxon>Stramenopiles</taxon>
        <taxon>Ochrophyta</taxon>
        <taxon>Bacillariophyta</taxon>
        <taxon>Coscinodiscophyceae</taxon>
        <taxon>Thalassiosirophycidae</taxon>
        <taxon>Stephanodiscales</taxon>
        <taxon>Stephanodiscaceae</taxon>
        <taxon>Discostella</taxon>
    </lineage>
</organism>
<evidence type="ECO:0000256" key="1">
    <source>
        <dbReference type="SAM" id="MobiDB-lite"/>
    </source>
</evidence>
<dbReference type="PANTHER" id="PTHR33538">
    <property type="entry name" value="PROTEIN GAMETE EXPRESSED 1"/>
    <property type="match status" value="1"/>
</dbReference>
<keyword evidence="2" id="KW-1133">Transmembrane helix</keyword>
<feature type="chain" id="PRO_5044843376" evidence="3">
    <location>
        <begin position="20"/>
        <end position="744"/>
    </location>
</feature>